<keyword evidence="4" id="KW-1185">Reference proteome</keyword>
<accession>A0ABU0YI65</accession>
<dbReference type="SUPFAM" id="SSF53850">
    <property type="entry name" value="Periplasmic binding protein-like II"/>
    <property type="match status" value="1"/>
</dbReference>
<organism evidence="3 4">
    <name type="scientific">Dongia sedimenti</name>
    <dbReference type="NCBI Taxonomy" id="3064282"/>
    <lineage>
        <taxon>Bacteria</taxon>
        <taxon>Pseudomonadati</taxon>
        <taxon>Pseudomonadota</taxon>
        <taxon>Alphaproteobacteria</taxon>
        <taxon>Rhodospirillales</taxon>
        <taxon>Dongiaceae</taxon>
        <taxon>Dongia</taxon>
    </lineage>
</organism>
<feature type="chain" id="PRO_5045134659" evidence="2">
    <location>
        <begin position="28"/>
        <end position="183"/>
    </location>
</feature>
<evidence type="ECO:0000313" key="3">
    <source>
        <dbReference type="EMBL" id="MDQ7247413.1"/>
    </source>
</evidence>
<name>A0ABU0YI65_9PROT</name>
<evidence type="ECO:0000256" key="1">
    <source>
        <dbReference type="ARBA" id="ARBA00022729"/>
    </source>
</evidence>
<dbReference type="PANTHER" id="PTHR30006">
    <property type="entry name" value="THIAMINE-BINDING PERIPLASMIC PROTEIN-RELATED"/>
    <property type="match status" value="1"/>
</dbReference>
<evidence type="ECO:0000256" key="2">
    <source>
        <dbReference type="SAM" id="SignalP"/>
    </source>
</evidence>
<reference evidence="4" key="1">
    <citation type="submission" date="2023-08" db="EMBL/GenBank/DDBJ databases">
        <title>Rhodospirillaceae gen. nov., a novel taxon isolated from the Yangtze River Yuezi River estuary sludge.</title>
        <authorList>
            <person name="Ruan L."/>
        </authorList>
    </citation>
    <scope>NUCLEOTIDE SEQUENCE [LARGE SCALE GENOMIC DNA]</scope>
    <source>
        <strain evidence="4">R-7</strain>
    </source>
</reference>
<dbReference type="EMBL" id="JAUYVI010000002">
    <property type="protein sequence ID" value="MDQ7247413.1"/>
    <property type="molecule type" value="Genomic_DNA"/>
</dbReference>
<keyword evidence="1 2" id="KW-0732">Signal</keyword>
<dbReference type="RefSeq" id="WP_379954814.1">
    <property type="nucleotide sequence ID" value="NZ_JAUYVI010000002.1"/>
</dbReference>
<evidence type="ECO:0000313" key="4">
    <source>
        <dbReference type="Proteomes" id="UP001230156"/>
    </source>
</evidence>
<protein>
    <submittedName>
        <fullName evidence="3">Extracellular solute-binding protein</fullName>
    </submittedName>
</protein>
<dbReference type="Gene3D" id="3.40.190.10">
    <property type="entry name" value="Periplasmic binding protein-like II"/>
    <property type="match status" value="2"/>
</dbReference>
<dbReference type="Pfam" id="PF13343">
    <property type="entry name" value="SBP_bac_6"/>
    <property type="match status" value="1"/>
</dbReference>
<dbReference type="Proteomes" id="UP001230156">
    <property type="component" value="Unassembled WGS sequence"/>
</dbReference>
<comment type="caution">
    <text evidence="3">The sequence shown here is derived from an EMBL/GenBank/DDBJ whole genome shotgun (WGS) entry which is preliminary data.</text>
</comment>
<sequence length="183" mass="19535">MNSVNLGKSFAFGVVAATLFGHASAQAEGTVVVYCGVNEEWCRAAANAFQAKTGIHVDMTRQSAGEIYARLRAEKDNPRGDIRYGGTGDPHLQAAADGLTEPYESPATAELRDWAQSQAKRSGNRTVGLYLGALGFGYNDKELGDKAKPACWADLLKPEFEGEIQMADPNSSGTAWTMLATTV</sequence>
<gene>
    <name evidence="3" type="ORF">Q8A70_07030</name>
</gene>
<proteinExistence type="predicted"/>
<dbReference type="PANTHER" id="PTHR30006:SF2">
    <property type="entry name" value="ABC TRANSPORTER SUBSTRATE-BINDING PROTEIN"/>
    <property type="match status" value="1"/>
</dbReference>
<feature type="signal peptide" evidence="2">
    <location>
        <begin position="1"/>
        <end position="27"/>
    </location>
</feature>